<reference evidence="1 2" key="1">
    <citation type="submission" date="2016-11" db="EMBL/GenBank/DDBJ databases">
        <authorList>
            <person name="Klemetsen T."/>
        </authorList>
    </citation>
    <scope>NUCLEOTIDE SEQUENCE [LARGE SCALE GENOMIC DNA]</scope>
    <source>
        <strain evidence="1">MT 2528</strain>
    </source>
</reference>
<keyword evidence="2" id="KW-1185">Reference proteome</keyword>
<gene>
    <name evidence="1" type="ORF">MT2528_3236</name>
</gene>
<evidence type="ECO:0000313" key="1">
    <source>
        <dbReference type="EMBL" id="SGY96611.1"/>
    </source>
</evidence>
<comment type="caution">
    <text evidence="1">The sequence shown here is derived from an EMBL/GenBank/DDBJ whole genome shotgun (WGS) entry which is preliminary data.</text>
</comment>
<dbReference type="GeneID" id="61297069"/>
<name>A0ABY1HGT4_9GAMM</name>
<protein>
    <submittedName>
        <fullName evidence="1">Uncharacterized protein</fullName>
    </submittedName>
</protein>
<dbReference type="RefSeq" id="WP_075472920.1">
    <property type="nucleotide sequence ID" value="NZ_CAWQZC010000060.1"/>
</dbReference>
<accession>A0ABY1HGT4</accession>
<evidence type="ECO:0000313" key="2">
    <source>
        <dbReference type="Proteomes" id="UP000182660"/>
    </source>
</evidence>
<proteinExistence type="predicted"/>
<dbReference type="EMBL" id="FPLJ01000072">
    <property type="protein sequence ID" value="SGY96611.1"/>
    <property type="molecule type" value="Genomic_DNA"/>
</dbReference>
<organism evidence="1 2">
    <name type="scientific">Moritella viscosa</name>
    <dbReference type="NCBI Taxonomy" id="80854"/>
    <lineage>
        <taxon>Bacteria</taxon>
        <taxon>Pseudomonadati</taxon>
        <taxon>Pseudomonadota</taxon>
        <taxon>Gammaproteobacteria</taxon>
        <taxon>Alteromonadales</taxon>
        <taxon>Moritellaceae</taxon>
        <taxon>Moritella</taxon>
    </lineage>
</organism>
<dbReference type="Proteomes" id="UP000182660">
    <property type="component" value="Unassembled WGS sequence"/>
</dbReference>
<sequence>MNELQQIINNEKNQLALSDEYLDSLRLELNNAVVLVTSADTSQSRFCIDKSTLAAETASFYLKQRQRVFNSGFPSSQLPYLTLVTQKLTQLNNVFIELYKINSGYIYFLKDTYPDVAIWTLLSIGVERIDKRACLFAITMSDALGEKSWKRIASLSDSEELAAASRTLIQSSSVYASLLFETLQSLGALSSKFAMTLLNSDCTINKEIVHRYLVTQNLPSSCAWLIEQPVTPVNIFEHLLSRVDRSAWFRMTYDSKQVEITDEMMIFGFILDIPEYVDIPIDFGFSLAPIMFALKGDSSAVNDIITMLSTIDEDTAEPWIVALYIVFGEQLPVLPSQIGSDIDYSLAITQIQTWWENKGNVLFSSWRYGEPQSFDNSLELLASVEVTADFRLWIWKELCITCRGYFPWNSLVNAEHQYTVLSKMKGNSIARERYNLRAQHAIMGY</sequence>